<reference evidence="3 4" key="1">
    <citation type="submission" date="2018-11" db="EMBL/GenBank/DDBJ databases">
        <title>Sequencing the genomes of 1000 actinobacteria strains.</title>
        <authorList>
            <person name="Klenk H.-P."/>
        </authorList>
    </citation>
    <scope>NUCLEOTIDE SEQUENCE [LARGE SCALE GENOMIC DNA]</scope>
    <source>
        <strain evidence="3 4">DSM 44231</strain>
    </source>
</reference>
<evidence type="ECO:0000256" key="1">
    <source>
        <dbReference type="SAM" id="MobiDB-lite"/>
    </source>
</evidence>
<comment type="caution">
    <text evidence="3">The sequence shown here is derived from an EMBL/GenBank/DDBJ whole genome shotgun (WGS) entry which is preliminary data.</text>
</comment>
<feature type="region of interest" description="Disordered" evidence="1">
    <location>
        <begin position="541"/>
        <end position="580"/>
    </location>
</feature>
<evidence type="ECO:0000313" key="3">
    <source>
        <dbReference type="EMBL" id="ROP39370.1"/>
    </source>
</evidence>
<feature type="compositionally biased region" description="Polar residues" evidence="1">
    <location>
        <begin position="619"/>
        <end position="644"/>
    </location>
</feature>
<feature type="region of interest" description="Disordered" evidence="1">
    <location>
        <begin position="238"/>
        <end position="259"/>
    </location>
</feature>
<feature type="region of interest" description="Disordered" evidence="1">
    <location>
        <begin position="896"/>
        <end position="919"/>
    </location>
</feature>
<feature type="compositionally biased region" description="Polar residues" evidence="1">
    <location>
        <begin position="654"/>
        <end position="682"/>
    </location>
</feature>
<keyword evidence="4" id="KW-1185">Reference proteome</keyword>
<organism evidence="3 4">
    <name type="scientific">Saccharothrix texasensis</name>
    <dbReference type="NCBI Taxonomy" id="103734"/>
    <lineage>
        <taxon>Bacteria</taxon>
        <taxon>Bacillati</taxon>
        <taxon>Actinomycetota</taxon>
        <taxon>Actinomycetes</taxon>
        <taxon>Pseudonocardiales</taxon>
        <taxon>Pseudonocardiaceae</taxon>
        <taxon>Saccharothrix</taxon>
    </lineage>
</organism>
<feature type="signal peptide" evidence="2">
    <location>
        <begin position="1"/>
        <end position="28"/>
    </location>
</feature>
<feature type="compositionally biased region" description="Low complexity" evidence="1">
    <location>
        <begin position="238"/>
        <end position="247"/>
    </location>
</feature>
<protein>
    <recommendedName>
        <fullName evidence="5">Small secreted domain DUF320</fullName>
    </recommendedName>
</protein>
<proteinExistence type="predicted"/>
<dbReference type="OrthoDB" id="3661198at2"/>
<name>A0A3N1HA21_9PSEU</name>
<evidence type="ECO:0000313" key="4">
    <source>
        <dbReference type="Proteomes" id="UP000268727"/>
    </source>
</evidence>
<feature type="chain" id="PRO_5018251443" description="Small secreted domain DUF320" evidence="2">
    <location>
        <begin position="29"/>
        <end position="1099"/>
    </location>
</feature>
<dbReference type="RefSeq" id="WP_148088895.1">
    <property type="nucleotide sequence ID" value="NZ_RJKM01000001.1"/>
</dbReference>
<gene>
    <name evidence="3" type="ORF">EDD40_4756</name>
</gene>
<keyword evidence="2" id="KW-0732">Signal</keyword>
<dbReference type="Proteomes" id="UP000268727">
    <property type="component" value="Unassembled WGS sequence"/>
</dbReference>
<evidence type="ECO:0008006" key="5">
    <source>
        <dbReference type="Google" id="ProtNLM"/>
    </source>
</evidence>
<feature type="region of interest" description="Disordered" evidence="1">
    <location>
        <begin position="600"/>
        <end position="686"/>
    </location>
</feature>
<accession>A0A3N1HA21</accession>
<evidence type="ECO:0000256" key="2">
    <source>
        <dbReference type="SAM" id="SignalP"/>
    </source>
</evidence>
<dbReference type="EMBL" id="RJKM01000001">
    <property type="protein sequence ID" value="ROP39370.1"/>
    <property type="molecule type" value="Genomic_DNA"/>
</dbReference>
<feature type="region of interest" description="Disordered" evidence="1">
    <location>
        <begin position="494"/>
        <end position="529"/>
    </location>
</feature>
<sequence length="1099" mass="108402">MHTWAKRGLQTALVTGGLLMLGTGIASAQENVNPDAKPNPLDAKVRVPVDVDHNNLGTLLGNHDLPDIHHEFGTPSAAGLPVRHLAEPANPLVRGAQDRAAGVETGGLTRGNTADADVVVPVSVCGNAIAATGDAYSDGVCVQSASSTGEIRTDGSRGTLAGNVAHAAAAVSPQVNGNAVAALANAESHATSHQRAVAGDRVRTSGEDGSLSGNIAAVQGAVPAQVTNNAVAAGGNSFSGASSSNDAQAVGSLTTTGRRGTAGGNVLGAPVAPVVAVTGNGVAAAGNADTATENRASADAGTTHRDHTDLPMWTYTSGNDGTLAGNVVQPAFAGPVAAGDNALAGGGNAQVDNAMAHDAEAGGNSFTAGQDSVLSGTFADAPVALPVSGAGNALSGVGTTSARHANEATAVSGGDTYTNGDRSVLAANSVNLPPAGAADLCGNGLAGGGIADADCGNDVVADSGGYNGTTGNDAVGSGNVGQVPLGLPAEAFGNGVGAAGTPTGRATENKTVRSGRVATSVDDNGTASSNVVSAPTALGGQVFGNSGGAVANPTSKTDSDTEIDLGNPPTANGKHGSASGNIVHLPTSNPAQVFGDSVVAVGNGSSETDSKLDSRSGGAATTTGDEGSLSGNVLSLPEASSPQVFGSAIGAGSNVESESRNQFGSHSGGDVQTSGDDASFSGNGVGAQPSIPLQVFGDAVTAAGNGESRTDNRTGLIAGGRHLTSAEDSAWSGNLLTAPAALTPSVHGDAVTVAGLADAATASRSQSQSGGVTTTAGRGAVSAHDLEAPTEAFARMFGIPVDVLGTATTNAHEVNDVRTGDDRGDTAQVGDANRGIQLPASVDSLLRVTEVPTLDLLGVVSRYTVPVALPGMDDLRALPIDRLDQVQLPGSDLLARSVPKPEAPEVELPKPELPKPQLPEADAPLGALSQAELPTQEMPRIGSVDQVLRNGLPPVVQASRAAFRTVPIAGVLTRSVQSESDERSFGGSLPLIGDLTSTSALPAVDSLPLQGLTQGRTLPTLPVAAPAGLPFVLPTPGVAQPRTESPMVPPLALSGLNVNPVQGGTGPTRFTEAQAPALAGIDARSVFNSLEDTAVMPRI</sequence>
<feature type="region of interest" description="Disordered" evidence="1">
    <location>
        <begin position="292"/>
        <end position="311"/>
    </location>
</feature>
<dbReference type="AlphaFoldDB" id="A0A3N1HA21"/>